<dbReference type="InterPro" id="IPR052902">
    <property type="entry name" value="ABC-2_transporter"/>
</dbReference>
<proteinExistence type="inferred from homology"/>
<dbReference type="InterPro" id="IPR000412">
    <property type="entry name" value="ABC_2_transport"/>
</dbReference>
<name>A0A1W2B1Q5_KIBAR</name>
<comment type="subcellular location">
    <subcellularLocation>
        <location evidence="6">Cell membrane</location>
        <topology evidence="6">Multi-pass membrane protein</topology>
    </subcellularLocation>
    <subcellularLocation>
        <location evidence="1">Membrane</location>
        <topology evidence="1">Multi-pass membrane protein</topology>
    </subcellularLocation>
</comment>
<gene>
    <name evidence="8" type="ORF">SAMN05661093_01330</name>
</gene>
<dbReference type="OrthoDB" id="3217868at2"/>
<feature type="transmembrane region" description="Helical" evidence="6">
    <location>
        <begin position="105"/>
        <end position="133"/>
    </location>
</feature>
<sequence length="249" mass="26244">MNATNATWSLIKVETKLSLRDKTGPLWGVGFPLIVLIILGSVPVLNEPHDVYGGRTALDLYVPVFALFNLAILALSAMPTMLAAYRENGVLRRMQTTPISPARVLGAQVAANSATAIVAVVLFLAVANIAFGVRLPENVAGFVVGWLLAGAALISIGMLITALAPGRGVATAIGTVLFFPMMFFAGLWIPLPQMPPLLQDISAYTPLGAGATAMQAASGGDFPDLQPLLVLTGYTVVCAAAAIRWFRWQ</sequence>
<keyword evidence="6" id="KW-0813">Transport</keyword>
<keyword evidence="2 6" id="KW-0812">Transmembrane</keyword>
<reference evidence="8 9" key="1">
    <citation type="submission" date="2017-04" db="EMBL/GenBank/DDBJ databases">
        <authorList>
            <person name="Afonso C.L."/>
            <person name="Miller P.J."/>
            <person name="Scott M.A."/>
            <person name="Spackman E."/>
            <person name="Goraichik I."/>
            <person name="Dimitrov K.M."/>
            <person name="Suarez D.L."/>
            <person name="Swayne D.E."/>
        </authorList>
    </citation>
    <scope>NUCLEOTIDE SEQUENCE [LARGE SCALE GENOMIC DNA]</scope>
    <source>
        <strain evidence="8 9">DSM 43828</strain>
    </source>
</reference>
<evidence type="ECO:0000256" key="4">
    <source>
        <dbReference type="ARBA" id="ARBA00023136"/>
    </source>
</evidence>
<protein>
    <recommendedName>
        <fullName evidence="6">Transport permease protein</fullName>
    </recommendedName>
</protein>
<dbReference type="PRINTS" id="PR00164">
    <property type="entry name" value="ABC2TRNSPORT"/>
</dbReference>
<keyword evidence="5" id="KW-0046">Antibiotic resistance</keyword>
<evidence type="ECO:0000256" key="1">
    <source>
        <dbReference type="ARBA" id="ARBA00004141"/>
    </source>
</evidence>
<evidence type="ECO:0000259" key="7">
    <source>
        <dbReference type="PROSITE" id="PS51012"/>
    </source>
</evidence>
<dbReference type="GO" id="GO:0140359">
    <property type="term" value="F:ABC-type transporter activity"/>
    <property type="evidence" value="ECO:0007669"/>
    <property type="project" value="InterPro"/>
</dbReference>
<dbReference type="PROSITE" id="PS51012">
    <property type="entry name" value="ABC_TM2"/>
    <property type="match status" value="1"/>
</dbReference>
<comment type="similarity">
    <text evidence="6">Belongs to the ABC-2 integral membrane protein family.</text>
</comment>
<feature type="transmembrane region" description="Helical" evidence="6">
    <location>
        <begin position="169"/>
        <end position="189"/>
    </location>
</feature>
<feature type="transmembrane region" description="Helical" evidence="6">
    <location>
        <begin position="139"/>
        <end position="162"/>
    </location>
</feature>
<dbReference type="RefSeq" id="WP_084425078.1">
    <property type="nucleotide sequence ID" value="NZ_FWXV01000001.1"/>
</dbReference>
<dbReference type="AlphaFoldDB" id="A0A1W2B1Q5"/>
<dbReference type="Pfam" id="PF01061">
    <property type="entry name" value="ABC2_membrane"/>
    <property type="match status" value="1"/>
</dbReference>
<organism evidence="8 9">
    <name type="scientific">Kibdelosporangium aridum</name>
    <dbReference type="NCBI Taxonomy" id="2030"/>
    <lineage>
        <taxon>Bacteria</taxon>
        <taxon>Bacillati</taxon>
        <taxon>Actinomycetota</taxon>
        <taxon>Actinomycetes</taxon>
        <taxon>Pseudonocardiales</taxon>
        <taxon>Pseudonocardiaceae</taxon>
        <taxon>Kibdelosporangium</taxon>
    </lineage>
</organism>
<keyword evidence="6" id="KW-1003">Cell membrane</keyword>
<evidence type="ECO:0000256" key="3">
    <source>
        <dbReference type="ARBA" id="ARBA00022989"/>
    </source>
</evidence>
<dbReference type="GO" id="GO:0046677">
    <property type="term" value="P:response to antibiotic"/>
    <property type="evidence" value="ECO:0007669"/>
    <property type="project" value="UniProtKB-KW"/>
</dbReference>
<evidence type="ECO:0000256" key="2">
    <source>
        <dbReference type="ARBA" id="ARBA00022692"/>
    </source>
</evidence>
<evidence type="ECO:0000256" key="5">
    <source>
        <dbReference type="ARBA" id="ARBA00023251"/>
    </source>
</evidence>
<feature type="transmembrane region" description="Helical" evidence="6">
    <location>
        <begin position="228"/>
        <end position="246"/>
    </location>
</feature>
<dbReference type="GO" id="GO:0043190">
    <property type="term" value="C:ATP-binding cassette (ABC) transporter complex"/>
    <property type="evidence" value="ECO:0007669"/>
    <property type="project" value="InterPro"/>
</dbReference>
<evidence type="ECO:0000313" key="8">
    <source>
        <dbReference type="EMBL" id="SMC66730.1"/>
    </source>
</evidence>
<keyword evidence="3 6" id="KW-1133">Transmembrane helix</keyword>
<feature type="domain" description="ABC transmembrane type-2" evidence="7">
    <location>
        <begin position="23"/>
        <end position="249"/>
    </location>
</feature>
<dbReference type="PANTHER" id="PTHR43027">
    <property type="entry name" value="DOXORUBICIN RESISTANCE ABC TRANSPORTER PERMEASE PROTEIN DRRC-RELATED"/>
    <property type="match status" value="1"/>
</dbReference>
<evidence type="ECO:0000256" key="6">
    <source>
        <dbReference type="RuleBase" id="RU361157"/>
    </source>
</evidence>
<dbReference type="InterPro" id="IPR013525">
    <property type="entry name" value="ABC2_TM"/>
</dbReference>
<evidence type="ECO:0000313" key="9">
    <source>
        <dbReference type="Proteomes" id="UP000192674"/>
    </source>
</evidence>
<keyword evidence="9" id="KW-1185">Reference proteome</keyword>
<feature type="transmembrane region" description="Helical" evidence="6">
    <location>
        <begin position="26"/>
        <end position="45"/>
    </location>
</feature>
<dbReference type="Proteomes" id="UP000192674">
    <property type="component" value="Unassembled WGS sequence"/>
</dbReference>
<feature type="transmembrane region" description="Helical" evidence="6">
    <location>
        <begin position="65"/>
        <end position="85"/>
    </location>
</feature>
<dbReference type="PIRSF" id="PIRSF006648">
    <property type="entry name" value="DrrB"/>
    <property type="match status" value="1"/>
</dbReference>
<dbReference type="PANTHER" id="PTHR43027:SF2">
    <property type="entry name" value="TRANSPORT PERMEASE PROTEIN"/>
    <property type="match status" value="1"/>
</dbReference>
<dbReference type="InterPro" id="IPR047817">
    <property type="entry name" value="ABC2_TM_bact-type"/>
</dbReference>
<dbReference type="EMBL" id="FWXV01000001">
    <property type="protein sequence ID" value="SMC66730.1"/>
    <property type="molecule type" value="Genomic_DNA"/>
</dbReference>
<keyword evidence="4 6" id="KW-0472">Membrane</keyword>
<accession>A0A1W2B1Q5</accession>